<protein>
    <submittedName>
        <fullName evidence="1">Uncharacterized protein</fullName>
    </submittedName>
</protein>
<keyword evidence="2" id="KW-1185">Reference proteome</keyword>
<accession>A0A6A4HL98</accession>
<name>A0A6A4HL98_9AGAR</name>
<proteinExistence type="predicted"/>
<sequence length="166" mass="18799">MQCTGEELVACVQTFLELLWEKQHNGESLSWEDVSQSPMNFYDKQNFDLPIKLSHPRNMGAGVFIFAEYLKGPGSLFRFLEQTARNEEKAVAPTPMVVPSQLSSTTITTSTPAAAPSQPSSTTVVVLFLCQRRYLPHLWLLNAILHQQVLWFPYQNPLQLQVLVHP</sequence>
<gene>
    <name evidence="1" type="ORF">BT96DRAFT_40049</name>
</gene>
<dbReference type="OrthoDB" id="3269304at2759"/>
<dbReference type="EMBL" id="ML769486">
    <property type="protein sequence ID" value="KAE9398178.1"/>
    <property type="molecule type" value="Genomic_DNA"/>
</dbReference>
<organism evidence="1 2">
    <name type="scientific">Gymnopus androsaceus JB14</name>
    <dbReference type="NCBI Taxonomy" id="1447944"/>
    <lineage>
        <taxon>Eukaryota</taxon>
        <taxon>Fungi</taxon>
        <taxon>Dikarya</taxon>
        <taxon>Basidiomycota</taxon>
        <taxon>Agaricomycotina</taxon>
        <taxon>Agaricomycetes</taxon>
        <taxon>Agaricomycetidae</taxon>
        <taxon>Agaricales</taxon>
        <taxon>Marasmiineae</taxon>
        <taxon>Omphalotaceae</taxon>
        <taxon>Gymnopus</taxon>
    </lineage>
</organism>
<evidence type="ECO:0000313" key="1">
    <source>
        <dbReference type="EMBL" id="KAE9398178.1"/>
    </source>
</evidence>
<dbReference type="Proteomes" id="UP000799118">
    <property type="component" value="Unassembled WGS sequence"/>
</dbReference>
<evidence type="ECO:0000313" key="2">
    <source>
        <dbReference type="Proteomes" id="UP000799118"/>
    </source>
</evidence>
<reference evidence="1" key="1">
    <citation type="journal article" date="2019" name="Environ. Microbiol.">
        <title>Fungal ecological strategies reflected in gene transcription - a case study of two litter decomposers.</title>
        <authorList>
            <person name="Barbi F."/>
            <person name="Kohler A."/>
            <person name="Barry K."/>
            <person name="Baskaran P."/>
            <person name="Daum C."/>
            <person name="Fauchery L."/>
            <person name="Ihrmark K."/>
            <person name="Kuo A."/>
            <person name="LaButti K."/>
            <person name="Lipzen A."/>
            <person name="Morin E."/>
            <person name="Grigoriev I.V."/>
            <person name="Henrissat B."/>
            <person name="Lindahl B."/>
            <person name="Martin F."/>
        </authorList>
    </citation>
    <scope>NUCLEOTIDE SEQUENCE</scope>
    <source>
        <strain evidence="1">JB14</strain>
    </source>
</reference>
<dbReference type="AlphaFoldDB" id="A0A6A4HL98"/>